<name>A0ABQ7T760_PHRPL</name>
<evidence type="ECO:0000256" key="6">
    <source>
        <dbReference type="PROSITE-ProRule" id="PRU00068"/>
    </source>
</evidence>
<dbReference type="InterPro" id="IPR036436">
    <property type="entry name" value="Disintegrin_dom_sf"/>
</dbReference>
<feature type="binding site" evidence="7">
    <location>
        <position position="216"/>
    </location>
    <ligand>
        <name>Zn(2+)</name>
        <dbReference type="ChEBI" id="CHEBI:29105"/>
        <note>catalytic</note>
    </ligand>
</feature>
<dbReference type="SUPFAM" id="SSF55486">
    <property type="entry name" value="Metalloproteases ('zincins'), catalytic domain"/>
    <property type="match status" value="1"/>
</dbReference>
<evidence type="ECO:0008006" key="12">
    <source>
        <dbReference type="Google" id="ProtNLM"/>
    </source>
</evidence>
<dbReference type="SMART" id="SM00050">
    <property type="entry name" value="DISIN"/>
    <property type="match status" value="1"/>
</dbReference>
<feature type="disulfide bond" evidence="6">
    <location>
        <begin position="400"/>
        <end position="420"/>
    </location>
</feature>
<organism evidence="10 11">
    <name type="scientific">Phrynosoma platyrhinos</name>
    <name type="common">Desert horned lizard</name>
    <dbReference type="NCBI Taxonomy" id="52577"/>
    <lineage>
        <taxon>Eukaryota</taxon>
        <taxon>Metazoa</taxon>
        <taxon>Chordata</taxon>
        <taxon>Craniata</taxon>
        <taxon>Vertebrata</taxon>
        <taxon>Euteleostomi</taxon>
        <taxon>Lepidosauria</taxon>
        <taxon>Squamata</taxon>
        <taxon>Bifurcata</taxon>
        <taxon>Unidentata</taxon>
        <taxon>Episquamata</taxon>
        <taxon>Toxicofera</taxon>
        <taxon>Iguania</taxon>
        <taxon>Phrynosomatidae</taxon>
        <taxon>Phrynosomatinae</taxon>
        <taxon>Phrynosoma</taxon>
    </lineage>
</organism>
<dbReference type="Pfam" id="PF00200">
    <property type="entry name" value="Disintegrin"/>
    <property type="match status" value="1"/>
</dbReference>
<feature type="binding site" evidence="7">
    <location>
        <position position="226"/>
    </location>
    <ligand>
        <name>Zn(2+)</name>
        <dbReference type="ChEBI" id="CHEBI:29105"/>
        <note>catalytic</note>
    </ligand>
</feature>
<keyword evidence="11" id="KW-1185">Reference proteome</keyword>
<feature type="domain" description="Peptidase M12B" evidence="9">
    <location>
        <begin position="97"/>
        <end position="284"/>
    </location>
</feature>
<evidence type="ECO:0000256" key="5">
    <source>
        <dbReference type="ARBA" id="ARBA00023240"/>
    </source>
</evidence>
<comment type="subcellular location">
    <subcellularLocation>
        <location evidence="1">Secreted</location>
    </subcellularLocation>
</comment>
<dbReference type="PROSITE" id="PS50214">
    <property type="entry name" value="DISINTEGRIN_2"/>
    <property type="match status" value="1"/>
</dbReference>
<dbReference type="Gene3D" id="4.10.70.10">
    <property type="entry name" value="Disintegrin domain"/>
    <property type="match status" value="1"/>
</dbReference>
<evidence type="ECO:0000259" key="8">
    <source>
        <dbReference type="PROSITE" id="PS50214"/>
    </source>
</evidence>
<gene>
    <name evidence="10" type="ORF">JD844_033773</name>
</gene>
<evidence type="ECO:0000259" key="9">
    <source>
        <dbReference type="PROSITE" id="PS50215"/>
    </source>
</evidence>
<dbReference type="Proteomes" id="UP000826234">
    <property type="component" value="Unassembled WGS sequence"/>
</dbReference>
<evidence type="ECO:0000256" key="3">
    <source>
        <dbReference type="ARBA" id="ARBA00022656"/>
    </source>
</evidence>
<dbReference type="InterPro" id="IPR018358">
    <property type="entry name" value="Disintegrin_CS"/>
</dbReference>
<keyword evidence="7" id="KW-0862">Zinc</keyword>
<keyword evidence="2" id="KW-0964">Secreted</keyword>
<reference evidence="10 11" key="1">
    <citation type="journal article" date="2022" name="Gigascience">
        <title>A chromosome-level genome assembly and annotation of the desert horned lizard, Phrynosoma platyrhinos, provides insight into chromosomal rearrangements among reptiles.</title>
        <authorList>
            <person name="Koochekian N."/>
            <person name="Ascanio A."/>
            <person name="Farleigh K."/>
            <person name="Card D.C."/>
            <person name="Schield D.R."/>
            <person name="Castoe T.A."/>
            <person name="Jezkova T."/>
        </authorList>
    </citation>
    <scope>NUCLEOTIDE SEQUENCE [LARGE SCALE GENOMIC DNA]</scope>
    <source>
        <strain evidence="10">NK-2021</strain>
    </source>
</reference>
<proteinExistence type="predicted"/>
<dbReference type="Pfam" id="PF01421">
    <property type="entry name" value="Reprolysin"/>
    <property type="match status" value="1"/>
</dbReference>
<keyword evidence="4 7" id="KW-1015">Disulfide bond</keyword>
<dbReference type="PRINTS" id="PR00289">
    <property type="entry name" value="DISINTEGRIN"/>
</dbReference>
<dbReference type="InterPro" id="IPR024079">
    <property type="entry name" value="MetalloPept_cat_dom_sf"/>
</dbReference>
<keyword evidence="7" id="KW-0479">Metal-binding</keyword>
<dbReference type="SUPFAM" id="SSF57552">
    <property type="entry name" value="Blood coagulation inhibitor (disintegrin)"/>
    <property type="match status" value="1"/>
</dbReference>
<comment type="caution">
    <text evidence="7">Lacks conserved residue(s) required for the propagation of feature annotation.</text>
</comment>
<feature type="domain" description="Disintegrin" evidence="8">
    <location>
        <begin position="363"/>
        <end position="428"/>
    </location>
</feature>
<dbReference type="PROSITE" id="PS50215">
    <property type="entry name" value="ADAM_MEPRO"/>
    <property type="match status" value="1"/>
</dbReference>
<dbReference type="InterPro" id="IPR001590">
    <property type="entry name" value="Peptidase_M12B"/>
</dbReference>
<sequence>MQDDCYYSGYVEGALDSLVVLSTCTGLWGHVQIGTLRYEIEPIEDSSTFQHLIYRKTPEEHEPCRGVVEDGANLTSEVGEVRMANPDIPFPSNRGAGDSEHATETRYLEYYLVVDKSMIYLPIGLHVYLVGLELWRDRDYITIGTKSLAITLDAFYKFARNQLQHHVHFDHAGIITTKGHPSGLSWGDRICNYNHLSVSAMRSYLDPRYDAEVIAHHLGHSLGFLHDDTPASLAQDCDCNCSKRGSCLMVSKDTRQCARLSNCSQEVYYDMIRKPGKECLLDMPTKIFRRKETTKELVSWDTHYISPLSSLYQDIEGKGILSLFMLPGAKLSPKWQQHQEQGEPKASSKLRNEKIHTFRWFADCRRNGCCQENCKSKPDIDCLYGRCCEKCKFSEEGTVCREATSECDLPEYCNGTSAECPPDLYKQDGMPCSDGNNCYLGDCLDLHKHCIALFGKGRTGIFLYKTI</sequence>
<dbReference type="PANTHER" id="PTHR11905:SF120">
    <property type="entry name" value="DISINTEGRIN AND METALLOPROTEINASE DOMAIN-CONTAINING PROTEIN 1A"/>
    <property type="match status" value="1"/>
</dbReference>
<feature type="disulfide bond" evidence="7">
    <location>
        <begin position="239"/>
        <end position="263"/>
    </location>
</feature>
<accession>A0ABQ7T760</accession>
<keyword evidence="3" id="KW-0800">Toxin</keyword>
<dbReference type="PROSITE" id="PS00427">
    <property type="entry name" value="DISINTEGRIN_1"/>
    <property type="match status" value="1"/>
</dbReference>
<evidence type="ECO:0000256" key="4">
    <source>
        <dbReference type="ARBA" id="ARBA00023157"/>
    </source>
</evidence>
<dbReference type="EMBL" id="JAIPUX010001232">
    <property type="protein sequence ID" value="KAH0625295.1"/>
    <property type="molecule type" value="Genomic_DNA"/>
</dbReference>
<dbReference type="PANTHER" id="PTHR11905">
    <property type="entry name" value="ADAM A DISINTEGRIN AND METALLOPROTEASE DOMAIN"/>
    <property type="match status" value="1"/>
</dbReference>
<evidence type="ECO:0000256" key="1">
    <source>
        <dbReference type="ARBA" id="ARBA00004613"/>
    </source>
</evidence>
<protein>
    <recommendedName>
        <fullName evidence="12">Metalloproteinase</fullName>
    </recommendedName>
</protein>
<evidence type="ECO:0000256" key="7">
    <source>
        <dbReference type="PROSITE-ProRule" id="PRU00276"/>
    </source>
</evidence>
<comment type="caution">
    <text evidence="10">The sequence shown here is derived from an EMBL/GenBank/DDBJ whole genome shotgun (WGS) entry which is preliminary data.</text>
</comment>
<feature type="binding site" evidence="7">
    <location>
        <position position="220"/>
    </location>
    <ligand>
        <name>Zn(2+)</name>
        <dbReference type="ChEBI" id="CHEBI:29105"/>
        <note>catalytic</note>
    </ligand>
</feature>
<evidence type="ECO:0000313" key="11">
    <source>
        <dbReference type="Proteomes" id="UP000826234"/>
    </source>
</evidence>
<evidence type="ECO:0000313" key="10">
    <source>
        <dbReference type="EMBL" id="KAH0625295.1"/>
    </source>
</evidence>
<evidence type="ECO:0000256" key="2">
    <source>
        <dbReference type="ARBA" id="ARBA00022525"/>
    </source>
</evidence>
<dbReference type="Gene3D" id="3.40.390.10">
    <property type="entry name" value="Collagenase (Catalytic Domain)"/>
    <property type="match status" value="1"/>
</dbReference>
<keyword evidence="5" id="KW-1199">Hemostasis impairing toxin</keyword>
<dbReference type="InterPro" id="IPR001762">
    <property type="entry name" value="Disintegrin_dom"/>
</dbReference>